<dbReference type="AlphaFoldDB" id="A0A2X0I669"/>
<sequence length="156" mass="16059">MGGAPPTGATPNVDRLRPSAPELEALQAALGAEQATVYGYGVLGALLSGGARAQATSDYQLHRARRDTLDARITAAGATPRAAAAAYDLPFEVSDASSAGRLAALLENRVAAVYANSVQAGENDFRDDSSTQLRAAALRALTWGAPPTPFPGLPER</sequence>
<proteinExistence type="predicted"/>
<dbReference type="Gene3D" id="1.20.1260.10">
    <property type="match status" value="1"/>
</dbReference>
<gene>
    <name evidence="2" type="ORF">DN069_38110</name>
</gene>
<keyword evidence="3" id="KW-1185">Reference proteome</keyword>
<protein>
    <submittedName>
        <fullName evidence="2">DUF4439 domain-containing protein</fullName>
    </submittedName>
</protein>
<evidence type="ECO:0000313" key="3">
    <source>
        <dbReference type="Proteomes" id="UP000248889"/>
    </source>
</evidence>
<dbReference type="InterPro" id="IPR012347">
    <property type="entry name" value="Ferritin-like"/>
</dbReference>
<dbReference type="CDD" id="cd00657">
    <property type="entry name" value="Ferritin_like"/>
    <property type="match status" value="1"/>
</dbReference>
<comment type="caution">
    <text evidence="2">The sequence shown here is derived from an EMBL/GenBank/DDBJ whole genome shotgun (WGS) entry which is preliminary data.</text>
</comment>
<evidence type="ECO:0000313" key="2">
    <source>
        <dbReference type="EMBL" id="RAG80462.1"/>
    </source>
</evidence>
<accession>A0A2X0I669</accession>
<dbReference type="Pfam" id="PF14530">
    <property type="entry name" value="DUF4439"/>
    <property type="match status" value="1"/>
</dbReference>
<dbReference type="InterPro" id="IPR009078">
    <property type="entry name" value="Ferritin-like_SF"/>
</dbReference>
<reference evidence="2 3" key="1">
    <citation type="submission" date="2018-06" db="EMBL/GenBank/DDBJ databases">
        <title>Streptacidiphilus pinicola sp. nov., isolated from pine grove soil.</title>
        <authorList>
            <person name="Roh S.G."/>
            <person name="Park S."/>
            <person name="Kim M.-K."/>
            <person name="Yun B.-R."/>
            <person name="Park J."/>
            <person name="Kim M.J."/>
            <person name="Kim Y.S."/>
            <person name="Kim S.B."/>
        </authorList>
    </citation>
    <scope>NUCLEOTIDE SEQUENCE [LARGE SCALE GENOMIC DNA]</scope>
    <source>
        <strain evidence="2 3">MMS16-CNU450</strain>
    </source>
</reference>
<name>A0A2X0I669_9ACTN</name>
<evidence type="ECO:0000259" key="1">
    <source>
        <dbReference type="Pfam" id="PF14530"/>
    </source>
</evidence>
<feature type="domain" description="DUF4439" evidence="1">
    <location>
        <begin position="25"/>
        <end position="155"/>
    </location>
</feature>
<organism evidence="2 3">
    <name type="scientific">Streptacidiphilus pinicola</name>
    <dbReference type="NCBI Taxonomy" id="2219663"/>
    <lineage>
        <taxon>Bacteria</taxon>
        <taxon>Bacillati</taxon>
        <taxon>Actinomycetota</taxon>
        <taxon>Actinomycetes</taxon>
        <taxon>Kitasatosporales</taxon>
        <taxon>Streptomycetaceae</taxon>
        <taxon>Streptacidiphilus</taxon>
    </lineage>
</organism>
<dbReference type="InterPro" id="IPR029447">
    <property type="entry name" value="DUF4439"/>
</dbReference>
<dbReference type="SUPFAM" id="SSF47240">
    <property type="entry name" value="Ferritin-like"/>
    <property type="match status" value="1"/>
</dbReference>
<dbReference type="OrthoDB" id="3855078at2"/>
<dbReference type="Proteomes" id="UP000248889">
    <property type="component" value="Unassembled WGS sequence"/>
</dbReference>
<dbReference type="EMBL" id="QKYN01000230">
    <property type="protein sequence ID" value="RAG80462.1"/>
    <property type="molecule type" value="Genomic_DNA"/>
</dbReference>